<dbReference type="EMBL" id="BRYA01000491">
    <property type="protein sequence ID" value="GMI19370.1"/>
    <property type="molecule type" value="Genomic_DNA"/>
</dbReference>
<proteinExistence type="inferred from homology"/>
<accession>A0A9W7FV64</accession>
<gene>
    <name evidence="9" type="ORF">TrCOL_g7640</name>
</gene>
<evidence type="ECO:0000256" key="2">
    <source>
        <dbReference type="ARBA" id="ARBA00001911"/>
    </source>
</evidence>
<evidence type="ECO:0000256" key="7">
    <source>
        <dbReference type="ARBA" id="ARBA00023027"/>
    </source>
</evidence>
<comment type="similarity">
    <text evidence="4">Belongs to the deoxyhypusine synthase family.</text>
</comment>
<dbReference type="PANTHER" id="PTHR11703">
    <property type="entry name" value="DEOXYHYPUSINE SYNTHASE"/>
    <property type="match status" value="1"/>
</dbReference>
<comment type="pathway">
    <text evidence="3">Protein modification; eIF5A hypusination.</text>
</comment>
<evidence type="ECO:0000313" key="9">
    <source>
        <dbReference type="EMBL" id="GMI19370.1"/>
    </source>
</evidence>
<dbReference type="Proteomes" id="UP001165065">
    <property type="component" value="Unassembled WGS sequence"/>
</dbReference>
<dbReference type="AlphaFoldDB" id="A0A9W7FV64"/>
<evidence type="ECO:0000256" key="4">
    <source>
        <dbReference type="ARBA" id="ARBA00009892"/>
    </source>
</evidence>
<keyword evidence="10" id="KW-1185">Reference proteome</keyword>
<dbReference type="FunFam" id="3.40.910.10:FF:000001">
    <property type="entry name" value="Probable deoxyhypusine synthase"/>
    <property type="match status" value="1"/>
</dbReference>
<comment type="catalytic activity">
    <reaction evidence="1">
        <text>[eIF5A protein]-L-lysine + spermidine = [eIF5A protein]-deoxyhypusine + propane-1,3-diamine</text>
        <dbReference type="Rhea" id="RHEA:33299"/>
        <dbReference type="Rhea" id="RHEA-COMP:10143"/>
        <dbReference type="Rhea" id="RHEA-COMP:10144"/>
        <dbReference type="ChEBI" id="CHEBI:29969"/>
        <dbReference type="ChEBI" id="CHEBI:57484"/>
        <dbReference type="ChEBI" id="CHEBI:57834"/>
        <dbReference type="ChEBI" id="CHEBI:82657"/>
        <dbReference type="EC" id="2.5.1.46"/>
    </reaction>
</comment>
<evidence type="ECO:0000256" key="3">
    <source>
        <dbReference type="ARBA" id="ARBA00005041"/>
    </source>
</evidence>
<name>A0A9W7FV64_9STRA</name>
<dbReference type="PANTHER" id="PTHR11703:SF0">
    <property type="entry name" value="DEOXYHYPUSINE SYNTHASE"/>
    <property type="match status" value="1"/>
</dbReference>
<dbReference type="Pfam" id="PF01916">
    <property type="entry name" value="DS"/>
    <property type="match status" value="1"/>
</dbReference>
<dbReference type="NCBIfam" id="TIGR00321">
    <property type="entry name" value="dhys"/>
    <property type="match status" value="1"/>
</dbReference>
<comment type="cofactor">
    <cofactor evidence="2">
        <name>NAD(+)</name>
        <dbReference type="ChEBI" id="CHEBI:57540"/>
    </cofactor>
</comment>
<dbReference type="InterPro" id="IPR002773">
    <property type="entry name" value="Deoxyhypusine_synthase"/>
</dbReference>
<keyword evidence="6" id="KW-0808">Transferase</keyword>
<evidence type="ECO:0000256" key="5">
    <source>
        <dbReference type="ARBA" id="ARBA00012683"/>
    </source>
</evidence>
<sequence length="384" mass="43304">MSATHDLNENSAAPSATNFVLGESVEMPDDTPTCKGHDFNHGFDISSLIQSMASTGFQATNLARACEEIKRMRNWRLSDVPWKEGDDEDLKDPEVRKTIRARIFFSYTSNQISCGQREIIRFLVQHKMVDVVITTAGGIEEDFIKCFRPTYMGDFNAYKGRDLRLKGINRIGNLLVPNNNYCKFEDWFAPLLGKMHDEQDATGVFWTPSTMIERMGKEIDNPESVYYWAAKNKIPVFCPALTDGSVGDMIYFHSYKRDGFVLDIAKDIRLVNDCAVKSHATGMLILGGGLVKHHTCNANLMRNGADFSVFVNTGQEFDGSDSGARPDEAISWGKIRITAQPVKLYAEATLVFPFIVAETFAKDFNEEEWRKEIDATKVWLQLEA</sequence>
<evidence type="ECO:0000256" key="8">
    <source>
        <dbReference type="ARBA" id="ARBA00023256"/>
    </source>
</evidence>
<reference evidence="10" key="1">
    <citation type="journal article" date="2023" name="Commun. Biol.">
        <title>Genome analysis of Parmales, the sister group of diatoms, reveals the evolutionary specialization of diatoms from phago-mixotrophs to photoautotrophs.</title>
        <authorList>
            <person name="Ban H."/>
            <person name="Sato S."/>
            <person name="Yoshikawa S."/>
            <person name="Yamada K."/>
            <person name="Nakamura Y."/>
            <person name="Ichinomiya M."/>
            <person name="Sato N."/>
            <person name="Blanc-Mathieu R."/>
            <person name="Endo H."/>
            <person name="Kuwata A."/>
            <person name="Ogata H."/>
        </authorList>
    </citation>
    <scope>NUCLEOTIDE SEQUENCE [LARGE SCALE GENOMIC DNA]</scope>
</reference>
<comment type="caution">
    <text evidence="9">The sequence shown here is derived from an EMBL/GenBank/DDBJ whole genome shotgun (WGS) entry which is preliminary data.</text>
</comment>
<dbReference type="InterPro" id="IPR029035">
    <property type="entry name" value="DHS-like_NAD/FAD-binding_dom"/>
</dbReference>
<dbReference type="InterPro" id="IPR036982">
    <property type="entry name" value="Deoxyhypusine_synthase_sf"/>
</dbReference>
<keyword evidence="8" id="KW-0386">Hypusine biosynthesis</keyword>
<dbReference type="GO" id="GO:0005737">
    <property type="term" value="C:cytoplasm"/>
    <property type="evidence" value="ECO:0007669"/>
    <property type="project" value="TreeGrafter"/>
</dbReference>
<keyword evidence="7" id="KW-0520">NAD</keyword>
<evidence type="ECO:0000256" key="1">
    <source>
        <dbReference type="ARBA" id="ARBA00000952"/>
    </source>
</evidence>
<organism evidence="9 10">
    <name type="scientific">Triparma columacea</name>
    <dbReference type="NCBI Taxonomy" id="722753"/>
    <lineage>
        <taxon>Eukaryota</taxon>
        <taxon>Sar</taxon>
        <taxon>Stramenopiles</taxon>
        <taxon>Ochrophyta</taxon>
        <taxon>Bolidophyceae</taxon>
        <taxon>Parmales</taxon>
        <taxon>Triparmaceae</taxon>
        <taxon>Triparma</taxon>
    </lineage>
</organism>
<dbReference type="OrthoDB" id="294378at2759"/>
<evidence type="ECO:0000256" key="6">
    <source>
        <dbReference type="ARBA" id="ARBA00022679"/>
    </source>
</evidence>
<protein>
    <recommendedName>
        <fullName evidence="5">deoxyhypusine synthase</fullName>
        <ecNumber evidence="5">2.5.1.46</ecNumber>
    </recommendedName>
</protein>
<dbReference type="EC" id="2.5.1.46" evidence="5"/>
<evidence type="ECO:0000313" key="10">
    <source>
        <dbReference type="Proteomes" id="UP001165065"/>
    </source>
</evidence>
<dbReference type="GO" id="GO:0034038">
    <property type="term" value="F:deoxyhypusine synthase activity"/>
    <property type="evidence" value="ECO:0007669"/>
    <property type="project" value="UniProtKB-EC"/>
</dbReference>
<dbReference type="SUPFAM" id="SSF52467">
    <property type="entry name" value="DHS-like NAD/FAD-binding domain"/>
    <property type="match status" value="1"/>
</dbReference>
<dbReference type="Gene3D" id="3.40.910.10">
    <property type="entry name" value="Deoxyhypusine synthase"/>
    <property type="match status" value="1"/>
</dbReference>